<proteinExistence type="predicted"/>
<dbReference type="GO" id="GO:0006355">
    <property type="term" value="P:regulation of DNA-templated transcription"/>
    <property type="evidence" value="ECO:0007669"/>
    <property type="project" value="InterPro"/>
</dbReference>
<dbReference type="EMBL" id="CP051128">
    <property type="protein sequence ID" value="QIZ10449.1"/>
    <property type="molecule type" value="Genomic_DNA"/>
</dbReference>
<dbReference type="AlphaFoldDB" id="A0A6H1PA37"/>
<dbReference type="SUPFAM" id="SSF47406">
    <property type="entry name" value="SinR repressor dimerisation domain-like"/>
    <property type="match status" value="1"/>
</dbReference>
<protein>
    <submittedName>
        <fullName evidence="2">DNA-binding anti-repressor SinI</fullName>
    </submittedName>
</protein>
<evidence type="ECO:0000313" key="3">
    <source>
        <dbReference type="Proteomes" id="UP000501868"/>
    </source>
</evidence>
<dbReference type="PROSITE" id="PS51500">
    <property type="entry name" value="SIN"/>
    <property type="match status" value="1"/>
</dbReference>
<dbReference type="InterPro" id="IPR010981">
    <property type="entry name" value="SinR/SinI_dimer_dom"/>
</dbReference>
<accession>A0A6H1PA37</accession>
<dbReference type="Pfam" id="PF08671">
    <property type="entry name" value="SinI"/>
    <property type="match status" value="1"/>
</dbReference>
<evidence type="ECO:0000259" key="1">
    <source>
        <dbReference type="PROSITE" id="PS51500"/>
    </source>
</evidence>
<feature type="domain" description="Sin" evidence="1">
    <location>
        <begin position="2"/>
        <end position="40"/>
    </location>
</feature>
<dbReference type="GO" id="GO:0046983">
    <property type="term" value="F:protein dimerization activity"/>
    <property type="evidence" value="ECO:0007669"/>
    <property type="project" value="InterPro"/>
</dbReference>
<reference evidence="2 3" key="1">
    <citation type="submission" date="2020-04" db="EMBL/GenBank/DDBJ databases">
        <title>Genome-Wide Identification of 5-Methylcytosine Sites in Bacterial Genomes By High-Throughput Sequencing of MspJI Restriction Fragments.</title>
        <authorList>
            <person name="Wu V."/>
        </authorList>
    </citation>
    <scope>NUCLEOTIDE SEQUENCE [LARGE SCALE GENOMIC DNA]</scope>
    <source>
        <strain evidence="2 3">S2</strain>
    </source>
</reference>
<gene>
    <name evidence="2" type="primary">sinI</name>
    <name evidence="2" type="ORF">HFZ78_30115</name>
</gene>
<keyword evidence="2" id="KW-0238">DNA-binding</keyword>
<dbReference type="InterPro" id="IPR036281">
    <property type="entry name" value="SinR/SinI_dimer_dom_sf"/>
</dbReference>
<dbReference type="Proteomes" id="UP000501868">
    <property type="component" value="Chromosome"/>
</dbReference>
<evidence type="ECO:0000313" key="2">
    <source>
        <dbReference type="EMBL" id="QIZ10449.1"/>
    </source>
</evidence>
<name>A0A6H1PA37_PRIMG</name>
<sequence>METALLSEKELDKEWVDLILKARNLGISVDEIRDFLKVSS</sequence>
<reference evidence="2 3" key="2">
    <citation type="submission" date="2020-04" db="EMBL/GenBank/DDBJ databases">
        <authorList>
            <person name="Fomenkov A."/>
            <person name="Anton B.P."/>
            <person name="Roberts R.J."/>
        </authorList>
    </citation>
    <scope>NUCLEOTIDE SEQUENCE [LARGE SCALE GENOMIC DNA]</scope>
    <source>
        <strain evidence="2 3">S2</strain>
    </source>
</reference>
<dbReference type="GO" id="GO:0003677">
    <property type="term" value="F:DNA binding"/>
    <property type="evidence" value="ECO:0007669"/>
    <property type="project" value="UniProtKB-KW"/>
</dbReference>
<organism evidence="2 3">
    <name type="scientific">Priestia megaterium</name>
    <name type="common">Bacillus megaterium</name>
    <dbReference type="NCBI Taxonomy" id="1404"/>
    <lineage>
        <taxon>Bacteria</taxon>
        <taxon>Bacillati</taxon>
        <taxon>Bacillota</taxon>
        <taxon>Bacilli</taxon>
        <taxon>Bacillales</taxon>
        <taxon>Bacillaceae</taxon>
        <taxon>Priestia</taxon>
    </lineage>
</organism>